<evidence type="ECO:0000313" key="1">
    <source>
        <dbReference type="EMBL" id="SOQ49188.1"/>
    </source>
</evidence>
<sequence length="10" mass="1281">MEYYAKILIH</sequence>
<dbReference type="EMBL" id="ODYU01006916">
    <property type="protein sequence ID" value="SOQ49188.1"/>
    <property type="molecule type" value="Genomic_DNA"/>
</dbReference>
<accession>A0A2H1W806</accession>
<name>A0A2H1W806_SPOFR</name>
<reference evidence="1" key="1">
    <citation type="submission" date="2016-07" db="EMBL/GenBank/DDBJ databases">
        <authorList>
            <person name="Bretaudeau A."/>
        </authorList>
    </citation>
    <scope>NUCLEOTIDE SEQUENCE</scope>
    <source>
        <strain evidence="1">Rice</strain>
        <tissue evidence="1">Whole body</tissue>
    </source>
</reference>
<organism evidence="1">
    <name type="scientific">Spodoptera frugiperda</name>
    <name type="common">Fall armyworm</name>
    <dbReference type="NCBI Taxonomy" id="7108"/>
    <lineage>
        <taxon>Eukaryota</taxon>
        <taxon>Metazoa</taxon>
        <taxon>Ecdysozoa</taxon>
        <taxon>Arthropoda</taxon>
        <taxon>Hexapoda</taxon>
        <taxon>Insecta</taxon>
        <taxon>Pterygota</taxon>
        <taxon>Neoptera</taxon>
        <taxon>Endopterygota</taxon>
        <taxon>Lepidoptera</taxon>
        <taxon>Glossata</taxon>
        <taxon>Ditrysia</taxon>
        <taxon>Noctuoidea</taxon>
        <taxon>Noctuidae</taxon>
        <taxon>Amphipyrinae</taxon>
        <taxon>Spodoptera</taxon>
    </lineage>
</organism>
<gene>
    <name evidence="1" type="ORF">SFRICE_014471</name>
</gene>
<proteinExistence type="predicted"/>
<protein>
    <submittedName>
        <fullName evidence="1">SFRICE_014471</fullName>
    </submittedName>
</protein>